<keyword evidence="2" id="KW-1185">Reference proteome</keyword>
<reference evidence="1 2" key="1">
    <citation type="journal article" date="2019" name="PLoS Biol.">
        <title>Sex chromosomes control vertical transmission of feminizing Wolbachia symbionts in an isopod.</title>
        <authorList>
            <person name="Becking T."/>
            <person name="Chebbi M.A."/>
            <person name="Giraud I."/>
            <person name="Moumen B."/>
            <person name="Laverre T."/>
            <person name="Caubet Y."/>
            <person name="Peccoud J."/>
            <person name="Gilbert C."/>
            <person name="Cordaux R."/>
        </authorList>
    </citation>
    <scope>NUCLEOTIDE SEQUENCE [LARGE SCALE GENOMIC DNA]</scope>
    <source>
        <strain evidence="1">ANa2</strain>
        <tissue evidence="1">Whole body excluding digestive tract and cuticle</tissue>
    </source>
</reference>
<dbReference type="EMBL" id="SEYY01005511">
    <property type="protein sequence ID" value="KAB7503266.1"/>
    <property type="molecule type" value="Genomic_DNA"/>
</dbReference>
<name>A0A5N5T9I3_9CRUS</name>
<organism evidence="1 2">
    <name type="scientific">Armadillidium nasatum</name>
    <dbReference type="NCBI Taxonomy" id="96803"/>
    <lineage>
        <taxon>Eukaryota</taxon>
        <taxon>Metazoa</taxon>
        <taxon>Ecdysozoa</taxon>
        <taxon>Arthropoda</taxon>
        <taxon>Crustacea</taxon>
        <taxon>Multicrustacea</taxon>
        <taxon>Malacostraca</taxon>
        <taxon>Eumalacostraca</taxon>
        <taxon>Peracarida</taxon>
        <taxon>Isopoda</taxon>
        <taxon>Oniscidea</taxon>
        <taxon>Crinocheta</taxon>
        <taxon>Armadillidiidae</taxon>
        <taxon>Armadillidium</taxon>
    </lineage>
</organism>
<feature type="non-terminal residue" evidence="1">
    <location>
        <position position="1"/>
    </location>
</feature>
<comment type="caution">
    <text evidence="1">The sequence shown here is derived from an EMBL/GenBank/DDBJ whole genome shotgun (WGS) entry which is preliminary data.</text>
</comment>
<dbReference type="AlphaFoldDB" id="A0A5N5T9I3"/>
<dbReference type="Proteomes" id="UP000326759">
    <property type="component" value="Unassembled WGS sequence"/>
</dbReference>
<evidence type="ECO:0000313" key="1">
    <source>
        <dbReference type="EMBL" id="KAB7503266.1"/>
    </source>
</evidence>
<sequence length="99" mass="11309">DESDIRLKKTKEVIGFIKCLKAMALEEVFIKKISDVREKEMHFLLIEGILKALLIANYGKKNSNSRPGFQLQADAENRPSFECVLIELNVRIKKLSSSE</sequence>
<protein>
    <submittedName>
        <fullName evidence="1">Uncharacterized protein</fullName>
    </submittedName>
</protein>
<accession>A0A5N5T9I3</accession>
<proteinExistence type="predicted"/>
<evidence type="ECO:0000313" key="2">
    <source>
        <dbReference type="Proteomes" id="UP000326759"/>
    </source>
</evidence>
<gene>
    <name evidence="1" type="ORF">Anas_10906</name>
</gene>